<dbReference type="Proteomes" id="UP000019763">
    <property type="component" value="Unassembled WGS sequence"/>
</dbReference>
<dbReference type="PANTHER" id="PTHR11071:SF561">
    <property type="entry name" value="PEPTIDYL-PROLYL CIS-TRANS ISOMERASE D-RELATED"/>
    <property type="match status" value="1"/>
</dbReference>
<dbReference type="Gene3D" id="2.40.100.10">
    <property type="entry name" value="Cyclophilin-like"/>
    <property type="match status" value="1"/>
</dbReference>
<evidence type="ECO:0000313" key="6">
    <source>
        <dbReference type="Proteomes" id="UP000019763"/>
    </source>
</evidence>
<reference evidence="5" key="1">
    <citation type="submission" date="2013-12" db="EMBL/GenBank/DDBJ databases">
        <authorList>
            <person name="Omoto C.K."/>
            <person name="Sibley D."/>
            <person name="Venepally P."/>
            <person name="Hadjithomas M."/>
            <person name="Karamycheva S."/>
            <person name="Brunk B."/>
            <person name="Roos D."/>
            <person name="Caler E."/>
            <person name="Lorenzi H."/>
        </authorList>
    </citation>
    <scope>NUCLEOTIDE SEQUENCE</scope>
</reference>
<evidence type="ECO:0000256" key="1">
    <source>
        <dbReference type="ARBA" id="ARBA00023110"/>
    </source>
</evidence>
<dbReference type="InterPro" id="IPR029000">
    <property type="entry name" value="Cyclophilin-like_dom_sf"/>
</dbReference>
<dbReference type="VEuPathDB" id="CryptoDB:GNI_157780"/>
<accession>A0A023AZT3</accession>
<comment type="caution">
    <text evidence="5">The sequence shown here is derived from an EMBL/GenBank/DDBJ whole genome shotgun (WGS) entry which is preliminary data.</text>
</comment>
<feature type="signal peptide" evidence="3">
    <location>
        <begin position="1"/>
        <end position="19"/>
    </location>
</feature>
<organism evidence="5 6">
    <name type="scientific">Gregarina niphandrodes</name>
    <name type="common">Septate eugregarine</name>
    <dbReference type="NCBI Taxonomy" id="110365"/>
    <lineage>
        <taxon>Eukaryota</taxon>
        <taxon>Sar</taxon>
        <taxon>Alveolata</taxon>
        <taxon>Apicomplexa</taxon>
        <taxon>Conoidasida</taxon>
        <taxon>Gregarinasina</taxon>
        <taxon>Eugregarinorida</taxon>
        <taxon>Gregarinidae</taxon>
        <taxon>Gregarina</taxon>
    </lineage>
</organism>
<proteinExistence type="inferred from homology"/>
<protein>
    <recommendedName>
        <fullName evidence="3">Peptidyl-prolyl cis-trans isomerase</fullName>
        <shortName evidence="3">PPIase</shortName>
        <ecNumber evidence="3">5.2.1.8</ecNumber>
    </recommendedName>
</protein>
<keyword evidence="6" id="KW-1185">Reference proteome</keyword>
<comment type="function">
    <text evidence="3">PPIases accelerate the folding of proteins. It catalyzes the cis-trans isomerization of proline imidic peptide bonds in oligopeptides.</text>
</comment>
<dbReference type="PROSITE" id="PS50072">
    <property type="entry name" value="CSA_PPIASE_2"/>
    <property type="match status" value="1"/>
</dbReference>
<dbReference type="EC" id="5.2.1.8" evidence="3"/>
<keyword evidence="3" id="KW-0732">Signal</keyword>
<evidence type="ECO:0000256" key="3">
    <source>
        <dbReference type="RuleBase" id="RU363019"/>
    </source>
</evidence>
<dbReference type="GO" id="GO:0006457">
    <property type="term" value="P:protein folding"/>
    <property type="evidence" value="ECO:0007669"/>
    <property type="project" value="InterPro"/>
</dbReference>
<keyword evidence="2 3" id="KW-0413">Isomerase</keyword>
<dbReference type="SUPFAM" id="SSF50891">
    <property type="entry name" value="Cyclophilin-like"/>
    <property type="match status" value="1"/>
</dbReference>
<gene>
    <name evidence="5" type="ORF">GNI_157780</name>
</gene>
<evidence type="ECO:0000313" key="5">
    <source>
        <dbReference type="EMBL" id="EZG43815.1"/>
    </source>
</evidence>
<dbReference type="GO" id="GO:0016018">
    <property type="term" value="F:cyclosporin A binding"/>
    <property type="evidence" value="ECO:0007669"/>
    <property type="project" value="TreeGrafter"/>
</dbReference>
<name>A0A023AZT3_GRENI</name>
<dbReference type="InterPro" id="IPR020892">
    <property type="entry name" value="Cyclophilin-type_PPIase_CS"/>
</dbReference>
<evidence type="ECO:0000256" key="2">
    <source>
        <dbReference type="ARBA" id="ARBA00023235"/>
    </source>
</evidence>
<dbReference type="PRINTS" id="PR00153">
    <property type="entry name" value="CSAPPISMRASE"/>
</dbReference>
<keyword evidence="1 3" id="KW-0697">Rotamase</keyword>
<feature type="chain" id="PRO_5006511658" description="Peptidyl-prolyl cis-trans isomerase" evidence="3">
    <location>
        <begin position="20"/>
        <end position="232"/>
    </location>
</feature>
<dbReference type="AlphaFoldDB" id="A0A023AZT3"/>
<dbReference type="GeneID" id="22915492"/>
<dbReference type="Pfam" id="PF00160">
    <property type="entry name" value="Pro_isomerase"/>
    <property type="match status" value="1"/>
</dbReference>
<evidence type="ECO:0000259" key="4">
    <source>
        <dbReference type="PROSITE" id="PS50072"/>
    </source>
</evidence>
<sequence>MKLLDVGLVASNMLVLVASSSPTGSRTTGSFTTVERQLTPNKSLAEGEIDRLVQLDVSVIKDGESRELGVLTLGLFGSELPRTTANFAWACENRYANSTFHRVIDGFMAQGGDFTRHDGTGGESMFDGAKFEDESFVYHHDLPGALSMANAGPNTNGSQFFITFVETKYLDGHHVVFGCLVDGMSTLRQLETRGSDSGKPDGTLVINTCKVVDLPADKSSKCFDTSEIKTDL</sequence>
<feature type="domain" description="PPIase cyclophilin-type" evidence="4">
    <location>
        <begin position="65"/>
        <end position="211"/>
    </location>
</feature>
<dbReference type="GO" id="GO:0005737">
    <property type="term" value="C:cytoplasm"/>
    <property type="evidence" value="ECO:0007669"/>
    <property type="project" value="TreeGrafter"/>
</dbReference>
<comment type="similarity">
    <text evidence="3">Belongs to the cyclophilin-type PPIase family.</text>
</comment>
<dbReference type="PANTHER" id="PTHR11071">
    <property type="entry name" value="PEPTIDYL-PROLYL CIS-TRANS ISOMERASE"/>
    <property type="match status" value="1"/>
</dbReference>
<dbReference type="eggNOG" id="KOG0865">
    <property type="taxonomic scope" value="Eukaryota"/>
</dbReference>
<comment type="catalytic activity">
    <reaction evidence="3">
        <text>[protein]-peptidylproline (omega=180) = [protein]-peptidylproline (omega=0)</text>
        <dbReference type="Rhea" id="RHEA:16237"/>
        <dbReference type="Rhea" id="RHEA-COMP:10747"/>
        <dbReference type="Rhea" id="RHEA-COMP:10748"/>
        <dbReference type="ChEBI" id="CHEBI:83833"/>
        <dbReference type="ChEBI" id="CHEBI:83834"/>
        <dbReference type="EC" id="5.2.1.8"/>
    </reaction>
</comment>
<dbReference type="PROSITE" id="PS00170">
    <property type="entry name" value="CSA_PPIASE_1"/>
    <property type="match status" value="1"/>
</dbReference>
<dbReference type="GO" id="GO:0003755">
    <property type="term" value="F:peptidyl-prolyl cis-trans isomerase activity"/>
    <property type="evidence" value="ECO:0007669"/>
    <property type="project" value="UniProtKB-UniRule"/>
</dbReference>
<dbReference type="OrthoDB" id="193499at2759"/>
<dbReference type="RefSeq" id="XP_011132999.1">
    <property type="nucleotide sequence ID" value="XM_011134697.1"/>
</dbReference>
<dbReference type="InterPro" id="IPR002130">
    <property type="entry name" value="Cyclophilin-type_PPIase_dom"/>
</dbReference>
<dbReference type="EMBL" id="AFNH02001174">
    <property type="protein sequence ID" value="EZG43815.1"/>
    <property type="molecule type" value="Genomic_DNA"/>
</dbReference>